<protein>
    <submittedName>
        <fullName evidence="1">Uncharacterized protein</fullName>
    </submittedName>
</protein>
<gene>
    <name evidence="1" type="ORF">PCOR1329_LOCUS66848</name>
</gene>
<evidence type="ECO:0000313" key="1">
    <source>
        <dbReference type="EMBL" id="CAK0885146.1"/>
    </source>
</evidence>
<keyword evidence="2" id="KW-1185">Reference proteome</keyword>
<proteinExistence type="predicted"/>
<reference evidence="1" key="1">
    <citation type="submission" date="2023-10" db="EMBL/GenBank/DDBJ databases">
        <authorList>
            <person name="Chen Y."/>
            <person name="Shah S."/>
            <person name="Dougan E. K."/>
            <person name="Thang M."/>
            <person name="Chan C."/>
        </authorList>
    </citation>
    <scope>NUCLEOTIDE SEQUENCE [LARGE SCALE GENOMIC DNA]</scope>
</reference>
<organism evidence="1 2">
    <name type="scientific">Prorocentrum cordatum</name>
    <dbReference type="NCBI Taxonomy" id="2364126"/>
    <lineage>
        <taxon>Eukaryota</taxon>
        <taxon>Sar</taxon>
        <taxon>Alveolata</taxon>
        <taxon>Dinophyceae</taxon>
        <taxon>Prorocentrales</taxon>
        <taxon>Prorocentraceae</taxon>
        <taxon>Prorocentrum</taxon>
    </lineage>
</organism>
<dbReference type="Proteomes" id="UP001189429">
    <property type="component" value="Unassembled WGS sequence"/>
</dbReference>
<feature type="non-terminal residue" evidence="1">
    <location>
        <position position="174"/>
    </location>
</feature>
<name>A0ABN9WFH8_9DINO</name>
<sequence length="174" mass="19105">MHRGPRGMEAALTDVAAAEISEEAELSAGEEGWRALRTSCGGRALVASLSLLFTFVVAALAANARGVGSRETVPPALVPQRLSSGGPVRVNGCLDNKRPGDPYAVAIVFAGRPKYMRLLVAYLDQLVEDCSLDEVHVWNFTKSKRDWKWLQNVSASRPAYQFMEPTLPEKWYRA</sequence>
<accession>A0ABN9WFH8</accession>
<dbReference type="EMBL" id="CAUYUJ010018631">
    <property type="protein sequence ID" value="CAK0885146.1"/>
    <property type="molecule type" value="Genomic_DNA"/>
</dbReference>
<comment type="caution">
    <text evidence="1">The sequence shown here is derived from an EMBL/GenBank/DDBJ whole genome shotgun (WGS) entry which is preliminary data.</text>
</comment>
<evidence type="ECO:0000313" key="2">
    <source>
        <dbReference type="Proteomes" id="UP001189429"/>
    </source>
</evidence>